<evidence type="ECO:0000313" key="2">
    <source>
        <dbReference type="EMBL" id="MEQ3555024.1"/>
    </source>
</evidence>
<gene>
    <name evidence="2" type="ORF">WIS52_31555</name>
</gene>
<comment type="caution">
    <text evidence="2">The sequence shown here is derived from an EMBL/GenBank/DDBJ whole genome shotgun (WGS) entry which is preliminary data.</text>
</comment>
<dbReference type="RefSeq" id="WP_349302095.1">
    <property type="nucleotide sequence ID" value="NZ_JBEDNQ010000020.1"/>
</dbReference>
<dbReference type="InterPro" id="IPR029447">
    <property type="entry name" value="DUF4439"/>
</dbReference>
<dbReference type="Gene3D" id="1.20.1260.10">
    <property type="match status" value="1"/>
</dbReference>
<evidence type="ECO:0000259" key="1">
    <source>
        <dbReference type="Pfam" id="PF14530"/>
    </source>
</evidence>
<dbReference type="Proteomes" id="UP001494902">
    <property type="component" value="Unassembled WGS sequence"/>
</dbReference>
<accession>A0ABV1KKV5</accession>
<organism evidence="2 3">
    <name type="scientific">Pseudonocardia nematodicida</name>
    <dbReference type="NCBI Taxonomy" id="1206997"/>
    <lineage>
        <taxon>Bacteria</taxon>
        <taxon>Bacillati</taxon>
        <taxon>Actinomycetota</taxon>
        <taxon>Actinomycetes</taxon>
        <taxon>Pseudonocardiales</taxon>
        <taxon>Pseudonocardiaceae</taxon>
        <taxon>Pseudonocardia</taxon>
    </lineage>
</organism>
<dbReference type="CDD" id="cd00657">
    <property type="entry name" value="Ferritin_like"/>
    <property type="match status" value="1"/>
</dbReference>
<dbReference type="EMBL" id="JBEDNQ010000020">
    <property type="protein sequence ID" value="MEQ3555024.1"/>
    <property type="molecule type" value="Genomic_DNA"/>
</dbReference>
<dbReference type="Pfam" id="PF14530">
    <property type="entry name" value="DUF4439"/>
    <property type="match status" value="1"/>
</dbReference>
<dbReference type="InterPro" id="IPR012347">
    <property type="entry name" value="Ferritin-like"/>
</dbReference>
<dbReference type="InterPro" id="IPR009078">
    <property type="entry name" value="Ferritin-like_SF"/>
</dbReference>
<name>A0ABV1KKV5_9PSEU</name>
<feature type="domain" description="DUF4439" evidence="1">
    <location>
        <begin position="21"/>
        <end position="156"/>
    </location>
</feature>
<evidence type="ECO:0000313" key="3">
    <source>
        <dbReference type="Proteomes" id="UP001494902"/>
    </source>
</evidence>
<sequence length="157" mass="17053">MTLRMQEPDDEPVVPAVTVEALQRALAGEHAALWAYSLALAFVPVEWARQARQDVEAHTTLRGQIAQTLTEVGQRPVSAQPAYQAPQPVVDAVSAGALLVSAETDTIAAWRSVLERSSQAPLREAGLRAMTEATGRLAYWRTVTERSPIVPVFPGRD</sequence>
<proteinExistence type="predicted"/>
<dbReference type="SUPFAM" id="SSF47240">
    <property type="entry name" value="Ferritin-like"/>
    <property type="match status" value="1"/>
</dbReference>
<protein>
    <submittedName>
        <fullName evidence="2">Ferritin-like domain-containing protein</fullName>
    </submittedName>
</protein>
<reference evidence="2 3" key="1">
    <citation type="submission" date="2024-03" db="EMBL/GenBank/DDBJ databases">
        <title>Draft genome sequence of Pseudonocardia nematodicida JCM 31783.</title>
        <authorList>
            <person name="Butdee W."/>
            <person name="Duangmal K."/>
        </authorList>
    </citation>
    <scope>NUCLEOTIDE SEQUENCE [LARGE SCALE GENOMIC DNA]</scope>
    <source>
        <strain evidence="2 3">JCM 31783</strain>
    </source>
</reference>
<keyword evidence="3" id="KW-1185">Reference proteome</keyword>